<proteinExistence type="predicted"/>
<gene>
    <name evidence="2" type="ORF">CBF27_07110</name>
</gene>
<evidence type="ECO:0000313" key="2">
    <source>
        <dbReference type="EMBL" id="RSU11724.1"/>
    </source>
</evidence>
<feature type="domain" description="Sensor histidine kinase NatK-like C-terminal" evidence="1">
    <location>
        <begin position="126"/>
        <end position="227"/>
    </location>
</feature>
<dbReference type="Pfam" id="PF14501">
    <property type="entry name" value="HATPase_c_5"/>
    <property type="match status" value="1"/>
</dbReference>
<evidence type="ECO:0000313" key="3">
    <source>
        <dbReference type="Proteomes" id="UP000286773"/>
    </source>
</evidence>
<dbReference type="AlphaFoldDB" id="A0A430AUJ5"/>
<dbReference type="SUPFAM" id="SSF55874">
    <property type="entry name" value="ATPase domain of HSP90 chaperone/DNA topoisomerase II/histidine kinase"/>
    <property type="match status" value="1"/>
</dbReference>
<dbReference type="InterPro" id="IPR032834">
    <property type="entry name" value="NatK-like_C"/>
</dbReference>
<name>A0A430AUJ5_9ENTE</name>
<dbReference type="PANTHER" id="PTHR40448:SF1">
    <property type="entry name" value="TWO-COMPONENT SENSOR HISTIDINE KINASE"/>
    <property type="match status" value="1"/>
</dbReference>
<dbReference type="InterPro" id="IPR036890">
    <property type="entry name" value="HATPase_C_sf"/>
</dbReference>
<protein>
    <recommendedName>
        <fullName evidence="1">Sensor histidine kinase NatK-like C-terminal domain-containing protein</fullName>
    </recommendedName>
</protein>
<dbReference type="OrthoDB" id="9813149at2"/>
<sequence>MACILTSLEIIYLVGYIAETVKTDLANQQLKLQEVYYEELADNQLEIRKIRHDMNHHLSVIATLIEAGEYEKTQDYFNQLSSHGKVFCQNSLVNAVINSEYSKFQEQGIDIFLNIAIDQLLAIDDISLCAIFANTMDNALEAISGVPDPGNRTINLQARYQNGYFSYKISNTKQHDIQKNSEGLLTTKKNKKDHGYGLKTVAAIVEKYHGTLDISYGDEEFSVLILIGDG</sequence>
<keyword evidence="3" id="KW-1185">Reference proteome</keyword>
<comment type="caution">
    <text evidence="2">The sequence shown here is derived from an EMBL/GenBank/DDBJ whole genome shotgun (WGS) entry which is preliminary data.</text>
</comment>
<dbReference type="EMBL" id="NGKC01000007">
    <property type="protein sequence ID" value="RSU11724.1"/>
    <property type="molecule type" value="Genomic_DNA"/>
</dbReference>
<accession>A0A430AUJ5</accession>
<evidence type="ECO:0000259" key="1">
    <source>
        <dbReference type="Pfam" id="PF14501"/>
    </source>
</evidence>
<dbReference type="Gene3D" id="3.30.565.10">
    <property type="entry name" value="Histidine kinase-like ATPase, C-terminal domain"/>
    <property type="match status" value="1"/>
</dbReference>
<dbReference type="PANTHER" id="PTHR40448">
    <property type="entry name" value="TWO-COMPONENT SENSOR HISTIDINE KINASE"/>
    <property type="match status" value="1"/>
</dbReference>
<dbReference type="RefSeq" id="WP_126813636.1">
    <property type="nucleotide sequence ID" value="NZ_NGKC01000007.1"/>
</dbReference>
<dbReference type="Proteomes" id="UP000286773">
    <property type="component" value="Unassembled WGS sequence"/>
</dbReference>
<organism evidence="2 3">
    <name type="scientific">Vagococcus acidifermentans</name>
    <dbReference type="NCBI Taxonomy" id="564710"/>
    <lineage>
        <taxon>Bacteria</taxon>
        <taxon>Bacillati</taxon>
        <taxon>Bacillota</taxon>
        <taxon>Bacilli</taxon>
        <taxon>Lactobacillales</taxon>
        <taxon>Enterococcaceae</taxon>
        <taxon>Vagococcus</taxon>
    </lineage>
</organism>
<dbReference type="GO" id="GO:0042802">
    <property type="term" value="F:identical protein binding"/>
    <property type="evidence" value="ECO:0007669"/>
    <property type="project" value="TreeGrafter"/>
</dbReference>
<reference evidence="2 3" key="1">
    <citation type="submission" date="2017-05" db="EMBL/GenBank/DDBJ databases">
        <title>Vagococcus spp. assemblies.</title>
        <authorList>
            <person name="Gulvik C.A."/>
        </authorList>
    </citation>
    <scope>NUCLEOTIDE SEQUENCE [LARGE SCALE GENOMIC DNA]</scope>
    <source>
        <strain evidence="2 3">LMG 24798</strain>
    </source>
</reference>
<dbReference type="CDD" id="cd16935">
    <property type="entry name" value="HATPase_AgrC-ComD-like"/>
    <property type="match status" value="1"/>
</dbReference>